<accession>A0ABU8T9J1</accession>
<proteinExistence type="predicted"/>
<name>A0ABU8T9J1_9PSEU</name>
<comment type="caution">
    <text evidence="2">The sequence shown here is derived from an EMBL/GenBank/DDBJ whole genome shotgun (WGS) entry which is preliminary data.</text>
</comment>
<dbReference type="EMBL" id="JBBJUP010000011">
    <property type="protein sequence ID" value="MEJ8280263.1"/>
    <property type="molecule type" value="Genomic_DNA"/>
</dbReference>
<evidence type="ECO:0000256" key="1">
    <source>
        <dbReference type="SAM" id="MobiDB-lite"/>
    </source>
</evidence>
<gene>
    <name evidence="2" type="ORF">WJX68_15060</name>
</gene>
<dbReference type="Proteomes" id="UP001364211">
    <property type="component" value="Unassembled WGS sequence"/>
</dbReference>
<protein>
    <submittedName>
        <fullName evidence="2">Uncharacterized protein</fullName>
    </submittedName>
</protein>
<sequence length="85" mass="8811">MRPDLRRDPDALDRAADALSGPAAALDRAAAEVPDPDRALRLRRVAEELTSLAAAARRAAATTRAADGDAARGFTGLHDPARPGA</sequence>
<feature type="region of interest" description="Disordered" evidence="1">
    <location>
        <begin position="59"/>
        <end position="85"/>
    </location>
</feature>
<evidence type="ECO:0000313" key="3">
    <source>
        <dbReference type="Proteomes" id="UP001364211"/>
    </source>
</evidence>
<organism evidence="2 3">
    <name type="scientific">Pseudonocardia spirodelae</name>
    <dbReference type="NCBI Taxonomy" id="3133431"/>
    <lineage>
        <taxon>Bacteria</taxon>
        <taxon>Bacillati</taxon>
        <taxon>Actinomycetota</taxon>
        <taxon>Actinomycetes</taxon>
        <taxon>Pseudonocardiales</taxon>
        <taxon>Pseudonocardiaceae</taxon>
        <taxon>Pseudonocardia</taxon>
    </lineage>
</organism>
<evidence type="ECO:0000313" key="2">
    <source>
        <dbReference type="EMBL" id="MEJ8280263.1"/>
    </source>
</evidence>
<dbReference type="RefSeq" id="WP_340291213.1">
    <property type="nucleotide sequence ID" value="NZ_JBBJUP010000011.1"/>
</dbReference>
<reference evidence="2 3" key="1">
    <citation type="submission" date="2024-03" db="EMBL/GenBank/DDBJ databases">
        <title>Draft genome sequence of Pseudonocardia sp. DW16-2.</title>
        <authorList>
            <person name="Duangmal K."/>
        </authorList>
    </citation>
    <scope>NUCLEOTIDE SEQUENCE [LARGE SCALE GENOMIC DNA]</scope>
    <source>
        <strain evidence="2 3">DW16-2</strain>
    </source>
</reference>
<keyword evidence="3" id="KW-1185">Reference proteome</keyword>